<reference evidence="3 4" key="1">
    <citation type="journal article" date="2016" name="Proc. Natl. Acad. Sci. U.S.A.">
        <title>Comparative genomics of biotechnologically important yeasts.</title>
        <authorList>
            <person name="Riley R."/>
            <person name="Haridas S."/>
            <person name="Wolfe K.H."/>
            <person name="Lopes M.R."/>
            <person name="Hittinger C.T."/>
            <person name="Goeker M."/>
            <person name="Salamov A.A."/>
            <person name="Wisecaver J.H."/>
            <person name="Long T.M."/>
            <person name="Calvey C.H."/>
            <person name="Aerts A.L."/>
            <person name="Barry K.W."/>
            <person name="Choi C."/>
            <person name="Clum A."/>
            <person name="Coughlan A.Y."/>
            <person name="Deshpande S."/>
            <person name="Douglass A.P."/>
            <person name="Hanson S.J."/>
            <person name="Klenk H.-P."/>
            <person name="LaButti K.M."/>
            <person name="Lapidus A."/>
            <person name="Lindquist E.A."/>
            <person name="Lipzen A.M."/>
            <person name="Meier-Kolthoff J.P."/>
            <person name="Ohm R.A."/>
            <person name="Otillar R.P."/>
            <person name="Pangilinan J.L."/>
            <person name="Peng Y."/>
            <person name="Rokas A."/>
            <person name="Rosa C.A."/>
            <person name="Scheuner C."/>
            <person name="Sibirny A.A."/>
            <person name="Slot J.C."/>
            <person name="Stielow J.B."/>
            <person name="Sun H."/>
            <person name="Kurtzman C.P."/>
            <person name="Blackwell M."/>
            <person name="Grigoriev I.V."/>
            <person name="Jeffries T.W."/>
        </authorList>
    </citation>
    <scope>NUCLEOTIDE SEQUENCE [LARGE SCALE GENOMIC DNA]</scope>
    <source>
        <strain evidence="3 4">NRRL Y-11557</strain>
    </source>
</reference>
<sequence length="224" mass="25314">MASTLLLRICCTGRQLLQRSQISEIPHLRIIAEIPKSRVTTSSLVIRHNSTVTSPSASESAGIPPTSTSVPKKKKRTIISFEWNFVWAYIILLGLIGSQNMNIMRQKHVYNETERLFSKKIDALESVIERIKNGEEVDIAEELGTGTPSAEREWKELLASLEEQEAVWRKNSIREVKKAGSEVEEAEEKVMEDIKTAVDASEKRVGRKTNKKNPEKTLPKDVFL</sequence>
<evidence type="ECO:0000256" key="2">
    <source>
        <dbReference type="SAM" id="Phobius"/>
    </source>
</evidence>
<feature type="transmembrane region" description="Helical" evidence="2">
    <location>
        <begin position="78"/>
        <end position="97"/>
    </location>
</feature>
<dbReference type="EMBL" id="KV454289">
    <property type="protein sequence ID" value="ODQ76741.1"/>
    <property type="molecule type" value="Genomic_DNA"/>
</dbReference>
<feature type="region of interest" description="Disordered" evidence="1">
    <location>
        <begin position="200"/>
        <end position="224"/>
    </location>
</feature>
<accession>A0A1E3QGC6</accession>
<dbReference type="AlphaFoldDB" id="A0A1E3QGC6"/>
<proteinExistence type="predicted"/>
<evidence type="ECO:0000313" key="4">
    <source>
        <dbReference type="Proteomes" id="UP000094385"/>
    </source>
</evidence>
<keyword evidence="4" id="KW-1185">Reference proteome</keyword>
<feature type="compositionally biased region" description="Basic and acidic residues" evidence="1">
    <location>
        <begin position="212"/>
        <end position="224"/>
    </location>
</feature>
<dbReference type="OrthoDB" id="2253354at2759"/>
<name>A0A1E3QGC6_LIPST</name>
<dbReference type="Pfam" id="PF17254">
    <property type="entry name" value="DUF5321"/>
    <property type="match status" value="1"/>
</dbReference>
<dbReference type="InterPro" id="IPR035213">
    <property type="entry name" value="DUF5321"/>
</dbReference>
<gene>
    <name evidence="3" type="ORF">LIPSTDRAFT_67722</name>
</gene>
<evidence type="ECO:0000313" key="3">
    <source>
        <dbReference type="EMBL" id="ODQ76741.1"/>
    </source>
</evidence>
<keyword evidence="2" id="KW-0472">Membrane</keyword>
<keyword evidence="2" id="KW-1133">Transmembrane helix</keyword>
<protein>
    <submittedName>
        <fullName evidence="3">Uncharacterized protein</fullName>
    </submittedName>
</protein>
<evidence type="ECO:0000256" key="1">
    <source>
        <dbReference type="SAM" id="MobiDB-lite"/>
    </source>
</evidence>
<dbReference type="Proteomes" id="UP000094385">
    <property type="component" value="Unassembled WGS sequence"/>
</dbReference>
<organism evidence="3 4">
    <name type="scientific">Lipomyces starkeyi NRRL Y-11557</name>
    <dbReference type="NCBI Taxonomy" id="675824"/>
    <lineage>
        <taxon>Eukaryota</taxon>
        <taxon>Fungi</taxon>
        <taxon>Dikarya</taxon>
        <taxon>Ascomycota</taxon>
        <taxon>Saccharomycotina</taxon>
        <taxon>Lipomycetes</taxon>
        <taxon>Lipomycetales</taxon>
        <taxon>Lipomycetaceae</taxon>
        <taxon>Lipomyces</taxon>
    </lineage>
</organism>
<keyword evidence="2" id="KW-0812">Transmembrane</keyword>